<evidence type="ECO:0000313" key="1">
    <source>
        <dbReference type="EMBL" id="KAA1260176.1"/>
    </source>
</evidence>
<dbReference type="SUPFAM" id="SSF53756">
    <property type="entry name" value="UDP-Glycosyltransferase/glycogen phosphorylase"/>
    <property type="match status" value="1"/>
</dbReference>
<name>A0A5B1CHZ0_9BACT</name>
<dbReference type="EMBL" id="VRLW01000001">
    <property type="protein sequence ID" value="KAA1260176.1"/>
    <property type="molecule type" value="Genomic_DNA"/>
</dbReference>
<dbReference type="Proteomes" id="UP000322699">
    <property type="component" value="Unassembled WGS sequence"/>
</dbReference>
<comment type="caution">
    <text evidence="1">The sequence shown here is derived from an EMBL/GenBank/DDBJ whole genome shotgun (WGS) entry which is preliminary data.</text>
</comment>
<gene>
    <name evidence="1" type="ORF">LF1_27150</name>
</gene>
<accession>A0A5B1CHZ0</accession>
<organism evidence="1 2">
    <name type="scientific">Rubripirellula obstinata</name>
    <dbReference type="NCBI Taxonomy" id="406547"/>
    <lineage>
        <taxon>Bacteria</taxon>
        <taxon>Pseudomonadati</taxon>
        <taxon>Planctomycetota</taxon>
        <taxon>Planctomycetia</taxon>
        <taxon>Pirellulales</taxon>
        <taxon>Pirellulaceae</taxon>
        <taxon>Rubripirellula</taxon>
    </lineage>
</organism>
<protein>
    <submittedName>
        <fullName evidence="1">Uncharacterized protein</fullName>
    </submittedName>
</protein>
<dbReference type="OrthoDB" id="269113at2"/>
<sequence length="499" mass="56376">MTGLRAASTDIRFIAVPHSEVAFTMPQSTPSPRQPEKRSSRMIVVDDNVRCIGGHFYELSNLLMTGAKKVGYDPMLATHETFDSAQARTTFPIVPIFQTRRLLRWSMGVDGESTVARSLTGMPSDRSPWNRVVQSFRDSCVPPSKRPSRMLETWKDNFLSLVERIKPTSNDRLLISTGDDFLMLALASALQQAKLPSLRIDIILHFALTTDDQPDKQERLKQIGRQTRQAIKLMGPHDVHLHATTTSLAQQWRQSNVGTPISVIPYPTRTRPHLEKQIAAEPESNCKKPLKLVLAGLPRAEKGRESIHDFLLDVQAMHLNNHDYQVSMQMPPQKWESMIPSTLHGCYRKAMNGSANSPLEVMTSDLSTDDYHRWLDTADVGLFLYEPQRYKARCSGVLLEMLGRGVPVIVPDNCWLAEQVRKAGGHRSIGFIYQDRSEIPDLMRQFKKHRPAMMERASAYAKKLQQQHDAVNTLRVMGLASDHLAPDHLAPDHQTRNVA</sequence>
<reference evidence="1 2" key="1">
    <citation type="submission" date="2019-08" db="EMBL/GenBank/DDBJ databases">
        <title>Deep-cultivation of Planctomycetes and their phenomic and genomic characterization uncovers novel biology.</title>
        <authorList>
            <person name="Wiegand S."/>
            <person name="Jogler M."/>
            <person name="Boedeker C."/>
            <person name="Pinto D."/>
            <person name="Vollmers J."/>
            <person name="Rivas-Marin E."/>
            <person name="Kohn T."/>
            <person name="Peeters S.H."/>
            <person name="Heuer A."/>
            <person name="Rast P."/>
            <person name="Oberbeckmann S."/>
            <person name="Bunk B."/>
            <person name="Jeske O."/>
            <person name="Meyerdierks A."/>
            <person name="Storesund J.E."/>
            <person name="Kallscheuer N."/>
            <person name="Luecker S."/>
            <person name="Lage O.M."/>
            <person name="Pohl T."/>
            <person name="Merkel B.J."/>
            <person name="Hornburger P."/>
            <person name="Mueller R.-W."/>
            <person name="Bruemmer F."/>
            <person name="Labrenz M."/>
            <person name="Spormann A.M."/>
            <person name="Op Den Camp H."/>
            <person name="Overmann J."/>
            <person name="Amann R."/>
            <person name="Jetten M.S.M."/>
            <person name="Mascher T."/>
            <person name="Medema M.H."/>
            <person name="Devos D.P."/>
            <person name="Kaster A.-K."/>
            <person name="Ovreas L."/>
            <person name="Rohde M."/>
            <person name="Galperin M.Y."/>
            <person name="Jogler C."/>
        </authorList>
    </citation>
    <scope>NUCLEOTIDE SEQUENCE [LARGE SCALE GENOMIC DNA]</scope>
    <source>
        <strain evidence="1 2">LF1</strain>
    </source>
</reference>
<dbReference type="AlphaFoldDB" id="A0A5B1CHZ0"/>
<dbReference type="Gene3D" id="3.40.50.2000">
    <property type="entry name" value="Glycogen Phosphorylase B"/>
    <property type="match status" value="1"/>
</dbReference>
<proteinExistence type="predicted"/>
<keyword evidence="2" id="KW-1185">Reference proteome</keyword>
<evidence type="ECO:0000313" key="2">
    <source>
        <dbReference type="Proteomes" id="UP000322699"/>
    </source>
</evidence>
<dbReference type="RefSeq" id="WP_068262468.1">
    <property type="nucleotide sequence ID" value="NZ_LWSK01000036.1"/>
</dbReference>